<feature type="domain" description="HTH myb-type" evidence="8">
    <location>
        <begin position="63"/>
        <end position="117"/>
    </location>
</feature>
<keyword evidence="2" id="KW-0677">Repeat</keyword>
<dbReference type="PROSITE" id="PS50090">
    <property type="entry name" value="MYB_LIKE"/>
    <property type="match status" value="2"/>
</dbReference>
<evidence type="ECO:0000313" key="9">
    <source>
        <dbReference type="EMBL" id="CAI9787326.1"/>
    </source>
</evidence>
<evidence type="ECO:0000256" key="2">
    <source>
        <dbReference type="ARBA" id="ARBA00022737"/>
    </source>
</evidence>
<dbReference type="Proteomes" id="UP000834106">
    <property type="component" value="Chromosome 23"/>
</dbReference>
<feature type="domain" description="HTH myb-type" evidence="8">
    <location>
        <begin position="10"/>
        <end position="62"/>
    </location>
</feature>
<evidence type="ECO:0000256" key="4">
    <source>
        <dbReference type="ARBA" id="ARBA00023125"/>
    </source>
</evidence>
<evidence type="ECO:0000256" key="1">
    <source>
        <dbReference type="ARBA" id="ARBA00004123"/>
    </source>
</evidence>
<dbReference type="PANTHER" id="PTHR47997">
    <property type="entry name" value="MYB DOMAIN PROTEIN 55"/>
    <property type="match status" value="1"/>
</dbReference>
<keyword evidence="4" id="KW-0238">DNA-binding</keyword>
<dbReference type="AlphaFoldDB" id="A0AAD2AJ65"/>
<dbReference type="Gene3D" id="1.10.10.60">
    <property type="entry name" value="Homeodomain-like"/>
    <property type="match status" value="2"/>
</dbReference>
<dbReference type="InterPro" id="IPR009057">
    <property type="entry name" value="Homeodomain-like_sf"/>
</dbReference>
<name>A0AAD2AJ65_9LAMI</name>
<evidence type="ECO:0000256" key="5">
    <source>
        <dbReference type="ARBA" id="ARBA00023163"/>
    </source>
</evidence>
<dbReference type="PANTHER" id="PTHR47997:SF34">
    <property type="entry name" value="TRANSCRIPTION FACTOR MYB86-LIKE"/>
    <property type="match status" value="1"/>
</dbReference>
<sequence length="321" mass="36649">MGRHSSCVKHNKLKKGIWSPEEDEKLYNYITRFGIGCWSSVPKLTGLQRCGKSCRLRWINYLRPDLKRGMFSQEEEDLILTLHEVLGNRWAQIAAQLPGRTDNDVKNFWNSYLKKKLIKQGLDPNTHKPMNKTEENCTEKCPVQILEPDGIPYSSISDAMRQIFEEQTEISRENFVNKQVYEYDPLFLSEFQAKVDPTGYHSNFLITPYDQNQMEGNPNPNQNQGSGCDSLPSLLNFDHGYIMESGFSNSTSTSRINSFLMNKAIESSSSSSHMNSHAGFDQMNNLIENAAAYSWDAESKLDSIIQFQFSGIKSEEIKPSI</sequence>
<dbReference type="SUPFAM" id="SSF46689">
    <property type="entry name" value="Homeodomain-like"/>
    <property type="match status" value="1"/>
</dbReference>
<dbReference type="InterPro" id="IPR051953">
    <property type="entry name" value="Plant_SW-associated_TFs"/>
</dbReference>
<evidence type="ECO:0000256" key="6">
    <source>
        <dbReference type="ARBA" id="ARBA00023242"/>
    </source>
</evidence>
<feature type="domain" description="Myb-like" evidence="7">
    <location>
        <begin position="63"/>
        <end position="113"/>
    </location>
</feature>
<dbReference type="PROSITE" id="PS51294">
    <property type="entry name" value="HTH_MYB"/>
    <property type="match status" value="2"/>
</dbReference>
<proteinExistence type="predicted"/>
<protein>
    <submittedName>
        <fullName evidence="9">Uncharacterized protein</fullName>
    </submittedName>
</protein>
<feature type="domain" description="Myb-like" evidence="7">
    <location>
        <begin position="10"/>
        <end position="62"/>
    </location>
</feature>
<keyword evidence="3" id="KW-0805">Transcription regulation</keyword>
<dbReference type="SMART" id="SM00717">
    <property type="entry name" value="SANT"/>
    <property type="match status" value="2"/>
</dbReference>
<gene>
    <name evidence="9" type="ORF">FPE_LOCUS34756</name>
</gene>
<evidence type="ECO:0000259" key="7">
    <source>
        <dbReference type="PROSITE" id="PS50090"/>
    </source>
</evidence>
<dbReference type="FunFam" id="1.10.10.60:FF:000047">
    <property type="entry name" value="Myb transcription factor"/>
    <property type="match status" value="1"/>
</dbReference>
<dbReference type="Pfam" id="PF00249">
    <property type="entry name" value="Myb_DNA-binding"/>
    <property type="match status" value="2"/>
</dbReference>
<dbReference type="CDD" id="cd00167">
    <property type="entry name" value="SANT"/>
    <property type="match status" value="2"/>
</dbReference>
<dbReference type="FunFam" id="1.10.10.60:FF:000394">
    <property type="entry name" value="MYB transcription factor"/>
    <property type="match status" value="1"/>
</dbReference>
<dbReference type="GO" id="GO:0000976">
    <property type="term" value="F:transcription cis-regulatory region binding"/>
    <property type="evidence" value="ECO:0007669"/>
    <property type="project" value="UniProtKB-ARBA"/>
</dbReference>
<reference evidence="9" key="1">
    <citation type="submission" date="2023-05" db="EMBL/GenBank/DDBJ databases">
        <authorList>
            <person name="Huff M."/>
        </authorList>
    </citation>
    <scope>NUCLEOTIDE SEQUENCE</scope>
</reference>
<evidence type="ECO:0000259" key="8">
    <source>
        <dbReference type="PROSITE" id="PS51294"/>
    </source>
</evidence>
<keyword evidence="10" id="KW-1185">Reference proteome</keyword>
<accession>A0AAD2AJ65</accession>
<organism evidence="9 10">
    <name type="scientific">Fraxinus pennsylvanica</name>
    <dbReference type="NCBI Taxonomy" id="56036"/>
    <lineage>
        <taxon>Eukaryota</taxon>
        <taxon>Viridiplantae</taxon>
        <taxon>Streptophyta</taxon>
        <taxon>Embryophyta</taxon>
        <taxon>Tracheophyta</taxon>
        <taxon>Spermatophyta</taxon>
        <taxon>Magnoliopsida</taxon>
        <taxon>eudicotyledons</taxon>
        <taxon>Gunneridae</taxon>
        <taxon>Pentapetalae</taxon>
        <taxon>asterids</taxon>
        <taxon>lamiids</taxon>
        <taxon>Lamiales</taxon>
        <taxon>Oleaceae</taxon>
        <taxon>Oleeae</taxon>
        <taxon>Fraxinus</taxon>
    </lineage>
</organism>
<evidence type="ECO:0000313" key="10">
    <source>
        <dbReference type="Proteomes" id="UP000834106"/>
    </source>
</evidence>
<evidence type="ECO:0000256" key="3">
    <source>
        <dbReference type="ARBA" id="ARBA00023015"/>
    </source>
</evidence>
<dbReference type="EMBL" id="OU503058">
    <property type="protein sequence ID" value="CAI9787326.1"/>
    <property type="molecule type" value="Genomic_DNA"/>
</dbReference>
<dbReference type="InterPro" id="IPR017930">
    <property type="entry name" value="Myb_dom"/>
</dbReference>
<comment type="subcellular location">
    <subcellularLocation>
        <location evidence="1">Nucleus</location>
    </subcellularLocation>
</comment>
<keyword evidence="6" id="KW-0539">Nucleus</keyword>
<keyword evidence="5" id="KW-0804">Transcription</keyword>
<dbReference type="InterPro" id="IPR001005">
    <property type="entry name" value="SANT/Myb"/>
</dbReference>
<dbReference type="GO" id="GO:0005634">
    <property type="term" value="C:nucleus"/>
    <property type="evidence" value="ECO:0007669"/>
    <property type="project" value="UniProtKB-SubCell"/>
</dbReference>